<feature type="compositionally biased region" description="Polar residues" evidence="1">
    <location>
        <begin position="170"/>
        <end position="201"/>
    </location>
</feature>
<dbReference type="Proteomes" id="UP000785679">
    <property type="component" value="Unassembled WGS sequence"/>
</dbReference>
<evidence type="ECO:0000313" key="2">
    <source>
        <dbReference type="EMBL" id="TNV82600.1"/>
    </source>
</evidence>
<feature type="region of interest" description="Disordered" evidence="1">
    <location>
        <begin position="1"/>
        <end position="36"/>
    </location>
</feature>
<feature type="compositionally biased region" description="Polar residues" evidence="1">
    <location>
        <begin position="27"/>
        <end position="36"/>
    </location>
</feature>
<name>A0A8J8NYI3_HALGN</name>
<sequence length="259" mass="28955">MREQQHSLTRQEHNLDNDDNAPFESPRLNQQQKHYQVSHPLNQNKSSASQRSAFQLDPQCFPRSPSLLNPYTSFDQQQQQQHNSIGSPRISLSFNQSPILTHPTNTLQQQEHPLHHHISVGAKFKGQIVYTQAHYYGCQPNALLGNLAANTTGGGFGYRAHAESMQTIGRQSNQNSGNFRSNGSGAKRVTSSSRGGDNMSQFYYEKNSPSPHGAKRYSFNEGGPVKGNSQFQRISQEKTSFQPEANHDSNNAPPQQQPI</sequence>
<evidence type="ECO:0000256" key="1">
    <source>
        <dbReference type="SAM" id="MobiDB-lite"/>
    </source>
</evidence>
<comment type="caution">
    <text evidence="2">The sequence shown here is derived from an EMBL/GenBank/DDBJ whole genome shotgun (WGS) entry which is preliminary data.</text>
</comment>
<proteinExistence type="predicted"/>
<reference evidence="2" key="1">
    <citation type="submission" date="2019-06" db="EMBL/GenBank/DDBJ databases">
        <authorList>
            <person name="Zheng W."/>
        </authorList>
    </citation>
    <scope>NUCLEOTIDE SEQUENCE</scope>
    <source>
        <strain evidence="2">QDHG01</strain>
    </source>
</reference>
<protein>
    <submittedName>
        <fullName evidence="2">Uncharacterized protein</fullName>
    </submittedName>
</protein>
<evidence type="ECO:0000313" key="3">
    <source>
        <dbReference type="Proteomes" id="UP000785679"/>
    </source>
</evidence>
<feature type="compositionally biased region" description="Polar residues" evidence="1">
    <location>
        <begin position="227"/>
        <end position="259"/>
    </location>
</feature>
<gene>
    <name evidence="2" type="ORF">FGO68_gene15780</name>
</gene>
<dbReference type="AlphaFoldDB" id="A0A8J8NYI3"/>
<feature type="compositionally biased region" description="Basic and acidic residues" evidence="1">
    <location>
        <begin position="1"/>
        <end position="16"/>
    </location>
</feature>
<organism evidence="2 3">
    <name type="scientific">Halteria grandinella</name>
    <dbReference type="NCBI Taxonomy" id="5974"/>
    <lineage>
        <taxon>Eukaryota</taxon>
        <taxon>Sar</taxon>
        <taxon>Alveolata</taxon>
        <taxon>Ciliophora</taxon>
        <taxon>Intramacronucleata</taxon>
        <taxon>Spirotrichea</taxon>
        <taxon>Stichotrichia</taxon>
        <taxon>Sporadotrichida</taxon>
        <taxon>Halteriidae</taxon>
        <taxon>Halteria</taxon>
    </lineage>
</organism>
<dbReference type="EMBL" id="RRYP01004765">
    <property type="protein sequence ID" value="TNV82600.1"/>
    <property type="molecule type" value="Genomic_DNA"/>
</dbReference>
<keyword evidence="3" id="KW-1185">Reference proteome</keyword>
<accession>A0A8J8NYI3</accession>
<feature type="region of interest" description="Disordered" evidence="1">
    <location>
        <begin position="170"/>
        <end position="259"/>
    </location>
</feature>